<reference evidence="2 3" key="1">
    <citation type="submission" date="2018-06" db="EMBL/GenBank/DDBJ databases">
        <authorList>
            <consortium name="Pathogen Informatics"/>
            <person name="Doyle S."/>
        </authorList>
    </citation>
    <scope>NUCLEOTIDE SEQUENCE [LARGE SCALE GENOMIC DNA]</scope>
    <source>
        <strain evidence="2 3">NCTC12420</strain>
    </source>
</reference>
<gene>
    <name evidence="2" type="ORF">NCTC12420_05027</name>
</gene>
<dbReference type="RefSeq" id="WP_080074348.1">
    <property type="nucleotide sequence ID" value="NZ_DADWZK010000015.1"/>
</dbReference>
<evidence type="ECO:0000313" key="2">
    <source>
        <dbReference type="EMBL" id="SUI46734.1"/>
    </source>
</evidence>
<proteinExistence type="predicted"/>
<dbReference type="Proteomes" id="UP000254220">
    <property type="component" value="Unassembled WGS sequence"/>
</dbReference>
<evidence type="ECO:0000256" key="1">
    <source>
        <dbReference type="SAM" id="Coils"/>
    </source>
</evidence>
<protein>
    <submittedName>
        <fullName evidence="2">Putative cytoplasmic protein</fullName>
    </submittedName>
</protein>
<organism evidence="2 3">
    <name type="scientific">Salmonella enterica subsp. indica</name>
    <dbReference type="NCBI Taxonomy" id="59207"/>
    <lineage>
        <taxon>Bacteria</taxon>
        <taxon>Pseudomonadati</taxon>
        <taxon>Pseudomonadota</taxon>
        <taxon>Gammaproteobacteria</taxon>
        <taxon>Enterobacterales</taxon>
        <taxon>Enterobacteriaceae</taxon>
        <taxon>Salmonella</taxon>
    </lineage>
</organism>
<accession>A0A379YMS1</accession>
<name>A0A379YMS1_SALER</name>
<keyword evidence="1" id="KW-0175">Coiled coil</keyword>
<dbReference type="AlphaFoldDB" id="A0A379YMS1"/>
<dbReference type="EMBL" id="UGYB01000004">
    <property type="protein sequence ID" value="SUI46734.1"/>
    <property type="molecule type" value="Genomic_DNA"/>
</dbReference>
<evidence type="ECO:0000313" key="3">
    <source>
        <dbReference type="Proteomes" id="UP000254220"/>
    </source>
</evidence>
<sequence length="73" mass="8605">MNYAGHEKLRAEVAELANNMSDLRDALNGMEHRYRFDSDVLTERLDRQTLFRINALFMAAYNEMLELDTCFKD</sequence>
<feature type="coiled-coil region" evidence="1">
    <location>
        <begin position="6"/>
        <end position="33"/>
    </location>
</feature>